<dbReference type="Pfam" id="PF02784">
    <property type="entry name" value="Orn_Arg_deC_N"/>
    <property type="match status" value="1"/>
</dbReference>
<feature type="modified residue" description="N6-(pyridoxal phosphate)lysine" evidence="3">
    <location>
        <position position="59"/>
    </location>
</feature>
<dbReference type="SUPFAM" id="SSF50621">
    <property type="entry name" value="Alanine racemase C-terminal domain-like"/>
    <property type="match status" value="1"/>
</dbReference>
<dbReference type="GO" id="GO:0008836">
    <property type="term" value="F:diaminopimelate decarboxylase activity"/>
    <property type="evidence" value="ECO:0007669"/>
    <property type="project" value="TreeGrafter"/>
</dbReference>
<sequence length="424" mass="44535">MDGLDLPSVAGAGLDATLAASAERFGTPQFLYLTPAIEARIAALRAAFGGRFALSYAVKANPNPALLGWLRGRIEFLDVSSIGEFHRGRSAGWAADRASFTGPAKRDAELRAAIAGGIGEIILESLDEARRAEVIAAALGRVQDVLIRVSPDRVPKGFGDHMAGRPSPFGIDVEEIDAALTEIAAMRRLRVAGLHIYSGTQCLRAEAIVENYLIFLGIFEQTCARHDIAPRKLVFGSGLGIPYHAGEAPLDLGAVAAGTNPALDALRARGRFAATCLTLELGRYLVGEAGYFLTRVIRVKESRGRRIAICDGGMNCHLPAAGHFGMVVPRNYRMHRVGGGEPEGPAEEVDLSGPLCTSIDKIGRGVTLPRLAPGDLVAVHASGAYGPTASPLGFISHSPPVEVLADEAGLAGTGPASICVEVPR</sequence>
<dbReference type="GO" id="GO:0009089">
    <property type="term" value="P:lysine biosynthetic process via diaminopimelate"/>
    <property type="evidence" value="ECO:0007669"/>
    <property type="project" value="TreeGrafter"/>
</dbReference>
<dbReference type="InterPro" id="IPR029066">
    <property type="entry name" value="PLP-binding_barrel"/>
</dbReference>
<evidence type="ECO:0000256" key="2">
    <source>
        <dbReference type="ARBA" id="ARBA00022898"/>
    </source>
</evidence>
<evidence type="ECO:0000256" key="1">
    <source>
        <dbReference type="ARBA" id="ARBA00001933"/>
    </source>
</evidence>
<dbReference type="SUPFAM" id="SSF51419">
    <property type="entry name" value="PLP-binding barrel"/>
    <property type="match status" value="1"/>
</dbReference>
<dbReference type="AlphaFoldDB" id="A0A2W5N5B2"/>
<dbReference type="Gene3D" id="2.40.37.10">
    <property type="entry name" value="Lyase, Ornithine Decarboxylase, Chain A, domain 1"/>
    <property type="match status" value="1"/>
</dbReference>
<dbReference type="PANTHER" id="PTHR43727">
    <property type="entry name" value="DIAMINOPIMELATE DECARBOXYLASE"/>
    <property type="match status" value="1"/>
</dbReference>
<reference evidence="5 6" key="1">
    <citation type="submission" date="2017-08" db="EMBL/GenBank/DDBJ databases">
        <title>Infants hospitalized years apart are colonized by the same room-sourced microbial strains.</title>
        <authorList>
            <person name="Brooks B."/>
            <person name="Olm M.R."/>
            <person name="Firek B.A."/>
            <person name="Baker R."/>
            <person name="Thomas B.C."/>
            <person name="Morowitz M.J."/>
            <person name="Banfield J.F."/>
        </authorList>
    </citation>
    <scope>NUCLEOTIDE SEQUENCE [LARGE SCALE GENOMIC DNA]</scope>
    <source>
        <strain evidence="5">S2_005_002_R2_34</strain>
    </source>
</reference>
<gene>
    <name evidence="5" type="ORF">DI556_16380</name>
</gene>
<comment type="caution">
    <text evidence="5">The sequence shown here is derived from an EMBL/GenBank/DDBJ whole genome shotgun (WGS) entry which is preliminary data.</text>
</comment>
<dbReference type="Gene3D" id="3.20.20.10">
    <property type="entry name" value="Alanine racemase"/>
    <property type="match status" value="1"/>
</dbReference>
<evidence type="ECO:0000313" key="5">
    <source>
        <dbReference type="EMBL" id="PZQ47788.1"/>
    </source>
</evidence>
<organism evidence="5 6">
    <name type="scientific">Rhodovulum sulfidophilum</name>
    <name type="common">Rhodobacter sulfidophilus</name>
    <dbReference type="NCBI Taxonomy" id="35806"/>
    <lineage>
        <taxon>Bacteria</taxon>
        <taxon>Pseudomonadati</taxon>
        <taxon>Pseudomonadota</taxon>
        <taxon>Alphaproteobacteria</taxon>
        <taxon>Rhodobacterales</taxon>
        <taxon>Paracoccaceae</taxon>
        <taxon>Rhodovulum</taxon>
    </lineage>
</organism>
<dbReference type="PANTHER" id="PTHR43727:SF2">
    <property type="entry name" value="GROUP IV DECARBOXYLASE"/>
    <property type="match status" value="1"/>
</dbReference>
<evidence type="ECO:0000313" key="6">
    <source>
        <dbReference type="Proteomes" id="UP000249185"/>
    </source>
</evidence>
<accession>A0A2W5N5B2</accession>
<feature type="active site" description="Proton donor" evidence="3">
    <location>
        <position position="356"/>
    </location>
</feature>
<evidence type="ECO:0000259" key="4">
    <source>
        <dbReference type="Pfam" id="PF02784"/>
    </source>
</evidence>
<dbReference type="InterPro" id="IPR022644">
    <property type="entry name" value="De-COase2_N"/>
</dbReference>
<keyword evidence="2 3" id="KW-0663">Pyridoxal phosphate</keyword>
<proteinExistence type="predicted"/>
<dbReference type="PRINTS" id="PR01179">
    <property type="entry name" value="ODADCRBXLASE"/>
</dbReference>
<dbReference type="EMBL" id="QFPW01000015">
    <property type="protein sequence ID" value="PZQ47788.1"/>
    <property type="molecule type" value="Genomic_DNA"/>
</dbReference>
<dbReference type="Proteomes" id="UP000249185">
    <property type="component" value="Unassembled WGS sequence"/>
</dbReference>
<dbReference type="InterPro" id="IPR000183">
    <property type="entry name" value="Orn/DAP/Arg_de-COase"/>
</dbReference>
<dbReference type="InterPro" id="IPR009006">
    <property type="entry name" value="Ala_racemase/Decarboxylase_C"/>
</dbReference>
<evidence type="ECO:0000256" key="3">
    <source>
        <dbReference type="PIRSR" id="PIRSR600183-50"/>
    </source>
</evidence>
<name>A0A2W5N5B2_RHOSU</name>
<feature type="domain" description="Orn/DAP/Arg decarboxylase 2 N-terminal" evidence="4">
    <location>
        <begin position="37"/>
        <end position="286"/>
    </location>
</feature>
<comment type="cofactor">
    <cofactor evidence="1 3">
        <name>pyridoxal 5'-phosphate</name>
        <dbReference type="ChEBI" id="CHEBI:597326"/>
    </cofactor>
</comment>
<protein>
    <submittedName>
        <fullName evidence="5">Decarboxylase</fullName>
    </submittedName>
</protein>